<dbReference type="RefSeq" id="WP_143059555.1">
    <property type="nucleotide sequence ID" value="NZ_FOGD01000001.1"/>
</dbReference>
<keyword evidence="3" id="KW-1185">Reference proteome</keyword>
<accession>A0A1H9E6N4</accession>
<evidence type="ECO:0000313" key="3">
    <source>
        <dbReference type="Proteomes" id="UP000199766"/>
    </source>
</evidence>
<name>A0A1H9E6N4_9BURK</name>
<dbReference type="Proteomes" id="UP000199766">
    <property type="component" value="Unassembled WGS sequence"/>
</dbReference>
<dbReference type="AlphaFoldDB" id="A0A1H9E6N4"/>
<dbReference type="STRING" id="180197.SAMN02982919_00215"/>
<gene>
    <name evidence="2" type="ORF">SAMN02982919_00215</name>
</gene>
<dbReference type="OrthoDB" id="9156443at2"/>
<feature type="compositionally biased region" description="Polar residues" evidence="1">
    <location>
        <begin position="1"/>
        <end position="11"/>
    </location>
</feature>
<evidence type="ECO:0000313" key="2">
    <source>
        <dbReference type="EMBL" id="SEQ21351.1"/>
    </source>
</evidence>
<proteinExistence type="predicted"/>
<feature type="region of interest" description="Disordered" evidence="1">
    <location>
        <begin position="1"/>
        <end position="23"/>
    </location>
</feature>
<organism evidence="2 3">
    <name type="scientific">Giesbergeria anulus</name>
    <dbReference type="NCBI Taxonomy" id="180197"/>
    <lineage>
        <taxon>Bacteria</taxon>
        <taxon>Pseudomonadati</taxon>
        <taxon>Pseudomonadota</taxon>
        <taxon>Betaproteobacteria</taxon>
        <taxon>Burkholderiales</taxon>
        <taxon>Comamonadaceae</taxon>
        <taxon>Giesbergeria</taxon>
    </lineage>
</organism>
<evidence type="ECO:0000256" key="1">
    <source>
        <dbReference type="SAM" id="MobiDB-lite"/>
    </source>
</evidence>
<protein>
    <submittedName>
        <fullName evidence="2">Uncharacterized protein</fullName>
    </submittedName>
</protein>
<reference evidence="2 3" key="1">
    <citation type="submission" date="2016-10" db="EMBL/GenBank/DDBJ databases">
        <authorList>
            <person name="de Groot N.N."/>
        </authorList>
    </citation>
    <scope>NUCLEOTIDE SEQUENCE [LARGE SCALE GENOMIC DNA]</scope>
    <source>
        <strain evidence="2 3">ATCC 35958</strain>
    </source>
</reference>
<dbReference type="EMBL" id="FOGD01000001">
    <property type="protein sequence ID" value="SEQ21351.1"/>
    <property type="molecule type" value="Genomic_DNA"/>
</dbReference>
<sequence>MPDPMNSTTMLARSGHTDPGGKMTSRLDVPCSDELNDAFITISTLRSRPKAECIRESLEQDAWGALAIAQRRMGNHVAADHSDCHIGMEEALTALATLHGISVQEYKDAVLERHAFGRLVMAVRMTRGATKSHPTNSRGIL</sequence>